<feature type="domain" description="Phenol hydroxylase-like C-terminal dimerisation" evidence="6">
    <location>
        <begin position="589"/>
        <end position="634"/>
    </location>
</feature>
<dbReference type="PRINTS" id="PR00420">
    <property type="entry name" value="RNGMNOXGNASE"/>
</dbReference>
<dbReference type="PANTHER" id="PTHR43004:SF15">
    <property type="entry name" value="MONOOXYGENASE, PUTATIVE (AFU_ORTHOLOGUE AFUA_6G03030)-RELATED"/>
    <property type="match status" value="1"/>
</dbReference>
<evidence type="ECO:0000256" key="2">
    <source>
        <dbReference type="ARBA" id="ARBA00022630"/>
    </source>
</evidence>
<evidence type="ECO:0000256" key="4">
    <source>
        <dbReference type="ARBA" id="ARBA00023002"/>
    </source>
</evidence>
<feature type="domain" description="FAD-binding" evidence="5">
    <location>
        <begin position="47"/>
        <end position="421"/>
    </location>
</feature>
<gene>
    <name evidence="7" type="ORF">FE257_001133</name>
</gene>
<evidence type="ECO:0000313" key="7">
    <source>
        <dbReference type="EMBL" id="KAF9892731.1"/>
    </source>
</evidence>
<dbReference type="EMBL" id="VCAU01000011">
    <property type="protein sequence ID" value="KAF9892731.1"/>
    <property type="molecule type" value="Genomic_DNA"/>
</dbReference>
<dbReference type="SUPFAM" id="SSF51905">
    <property type="entry name" value="FAD/NAD(P)-binding domain"/>
    <property type="match status" value="1"/>
</dbReference>
<keyword evidence="3" id="KW-0274">FAD</keyword>
<dbReference type="AlphaFoldDB" id="A0AAD4CUD6"/>
<dbReference type="Pfam" id="PF07976">
    <property type="entry name" value="Phe_hydrox_dim"/>
    <property type="match status" value="2"/>
</dbReference>
<dbReference type="InterPro" id="IPR036188">
    <property type="entry name" value="FAD/NAD-bd_sf"/>
</dbReference>
<dbReference type="InterPro" id="IPR002938">
    <property type="entry name" value="FAD-bd"/>
</dbReference>
<dbReference type="InterPro" id="IPR050641">
    <property type="entry name" value="RIFMO-like"/>
</dbReference>
<dbReference type="SUPFAM" id="SSF52833">
    <property type="entry name" value="Thioredoxin-like"/>
    <property type="match status" value="1"/>
</dbReference>
<feature type="domain" description="Phenol hydroxylase-like C-terminal dimerisation" evidence="6">
    <location>
        <begin position="462"/>
        <end position="523"/>
    </location>
</feature>
<evidence type="ECO:0000256" key="1">
    <source>
        <dbReference type="ARBA" id="ARBA00007801"/>
    </source>
</evidence>
<name>A0AAD4CUD6_ASPNN</name>
<dbReference type="InterPro" id="IPR012941">
    <property type="entry name" value="Phe_hydrox_C_dim_dom"/>
</dbReference>
<protein>
    <submittedName>
        <fullName evidence="7">Uncharacterized protein</fullName>
    </submittedName>
</protein>
<dbReference type="Pfam" id="PF01494">
    <property type="entry name" value="FAD_binding_3"/>
    <property type="match status" value="1"/>
</dbReference>
<keyword evidence="8" id="KW-1185">Reference proteome</keyword>
<dbReference type="PANTHER" id="PTHR43004">
    <property type="entry name" value="TRK SYSTEM POTASSIUM UPTAKE PROTEIN"/>
    <property type="match status" value="1"/>
</dbReference>
<dbReference type="Gene3D" id="3.40.30.20">
    <property type="match status" value="1"/>
</dbReference>
<dbReference type="Gene3D" id="3.50.50.60">
    <property type="entry name" value="FAD/NAD(P)-binding domain"/>
    <property type="match status" value="1"/>
</dbReference>
<organism evidence="7 8">
    <name type="scientific">Aspergillus nanangensis</name>
    <dbReference type="NCBI Taxonomy" id="2582783"/>
    <lineage>
        <taxon>Eukaryota</taxon>
        <taxon>Fungi</taxon>
        <taxon>Dikarya</taxon>
        <taxon>Ascomycota</taxon>
        <taxon>Pezizomycotina</taxon>
        <taxon>Eurotiomycetes</taxon>
        <taxon>Eurotiomycetidae</taxon>
        <taxon>Eurotiales</taxon>
        <taxon>Aspergillaceae</taxon>
        <taxon>Aspergillus</taxon>
        <taxon>Aspergillus subgen. Circumdati</taxon>
    </lineage>
</organism>
<sequence length="645" mass="71831">MATQLPSLVYQPDEALYRLYNRSLATPLPNYNSPDKKDLNSSCEQQYDVIVAGAGPAGLTLAVLLARCGLRNPAALLCVEPRHHPVASGHADGVCRRTIEMFKELGLYEDLMKVGNEVQEIVVWAELPGSRKIQRLVHQNSGMHSPRVSEAVGCAQGQIERILEGELRSYAPDSLRRGSKVIDVVLDEQGSTTHPVVATVKDETGDVYTARCRFLIGADGAHSIIRKRMAVTMIGDLTERVWGVIDFAVETDFPDIRRLVHIHRAEGSLMVFPREQNNDGYWLSRFYVDMEESIETKAEAVSSRLSPELILDRISRIFHPYRLQMKAGTKIEWFSEYTVRRCVASEYAKHDSRGIPRIFLTGDACHTHSPKLGQGMNVSMADSYNLAWKLAHAVLDITSNVKGLLDTYMTERHAVGTRLVQLDETWNRLVWSTEISRRDSHHLAARSELVKEASGFISGNGIQYAESYLTKVAQGPNENCALRVGGRIMHHVPLKRFADGLSCDLHGEIVPNGRWKVLIFAGQDLQWPVQALYQDIIPLFLPDVVTGILIMPESVKKADGLGCIPMEDADWTSFPLCVKQKAEMKVYISQAAYELCGISVEEGALVLLRPDGVISMVDGMDAARLTSFLRTVVKSPGVREHLCSE</sequence>
<evidence type="ECO:0000259" key="5">
    <source>
        <dbReference type="Pfam" id="PF01494"/>
    </source>
</evidence>
<reference evidence="7" key="2">
    <citation type="submission" date="2020-02" db="EMBL/GenBank/DDBJ databases">
        <authorList>
            <person name="Gilchrist C.L.M."/>
            <person name="Chooi Y.-H."/>
        </authorList>
    </citation>
    <scope>NUCLEOTIDE SEQUENCE</scope>
    <source>
        <strain evidence="7">MST-FP2251</strain>
    </source>
</reference>
<evidence type="ECO:0000313" key="8">
    <source>
        <dbReference type="Proteomes" id="UP001194746"/>
    </source>
</evidence>
<comment type="similarity">
    <text evidence="1">Belongs to the PheA/TfdB FAD monooxygenase family.</text>
</comment>
<dbReference type="GO" id="GO:0016709">
    <property type="term" value="F:oxidoreductase activity, acting on paired donors, with incorporation or reduction of molecular oxygen, NAD(P)H as one donor, and incorporation of one atom of oxygen"/>
    <property type="evidence" value="ECO:0007669"/>
    <property type="project" value="UniProtKB-ARBA"/>
</dbReference>
<evidence type="ECO:0000256" key="3">
    <source>
        <dbReference type="ARBA" id="ARBA00022827"/>
    </source>
</evidence>
<keyword evidence="4" id="KW-0560">Oxidoreductase</keyword>
<dbReference type="Gene3D" id="3.30.9.10">
    <property type="entry name" value="D-Amino Acid Oxidase, subunit A, domain 2"/>
    <property type="match status" value="1"/>
</dbReference>
<dbReference type="GO" id="GO:0071949">
    <property type="term" value="F:FAD binding"/>
    <property type="evidence" value="ECO:0007669"/>
    <property type="project" value="InterPro"/>
</dbReference>
<dbReference type="Proteomes" id="UP001194746">
    <property type="component" value="Unassembled WGS sequence"/>
</dbReference>
<proteinExistence type="inferred from homology"/>
<reference evidence="7" key="1">
    <citation type="journal article" date="2019" name="Beilstein J. Org. Chem.">
        <title>Nanangenines: drimane sesquiterpenoids as the dominant metabolite cohort of a novel Australian fungus, Aspergillus nanangensis.</title>
        <authorList>
            <person name="Lacey H.J."/>
            <person name="Gilchrist C.L.M."/>
            <person name="Crombie A."/>
            <person name="Kalaitzis J.A."/>
            <person name="Vuong D."/>
            <person name="Rutledge P.J."/>
            <person name="Turner P."/>
            <person name="Pitt J.I."/>
            <person name="Lacey E."/>
            <person name="Chooi Y.H."/>
            <person name="Piggott A.M."/>
        </authorList>
    </citation>
    <scope>NUCLEOTIDE SEQUENCE</scope>
    <source>
        <strain evidence="7">MST-FP2251</strain>
    </source>
</reference>
<comment type="caution">
    <text evidence="7">The sequence shown here is derived from an EMBL/GenBank/DDBJ whole genome shotgun (WGS) entry which is preliminary data.</text>
</comment>
<evidence type="ECO:0000259" key="6">
    <source>
        <dbReference type="Pfam" id="PF07976"/>
    </source>
</evidence>
<dbReference type="InterPro" id="IPR038220">
    <property type="entry name" value="PHOX_C_sf"/>
</dbReference>
<dbReference type="SUPFAM" id="SSF54373">
    <property type="entry name" value="FAD-linked reductases, C-terminal domain"/>
    <property type="match status" value="1"/>
</dbReference>
<keyword evidence="2" id="KW-0285">Flavoprotein</keyword>
<dbReference type="InterPro" id="IPR036249">
    <property type="entry name" value="Thioredoxin-like_sf"/>
</dbReference>
<accession>A0AAD4CUD6</accession>